<dbReference type="SMART" id="SM00470">
    <property type="entry name" value="ParB"/>
    <property type="match status" value="1"/>
</dbReference>
<feature type="region of interest" description="Disordered" evidence="1">
    <location>
        <begin position="249"/>
        <end position="277"/>
    </location>
</feature>
<dbReference type="SUPFAM" id="SSF110849">
    <property type="entry name" value="ParB/Sulfiredoxin"/>
    <property type="match status" value="1"/>
</dbReference>
<gene>
    <name evidence="3" type="ORF">ABIH81_02465</name>
</gene>
<accession>A0AAU7R1X6</accession>
<sequence length="307" mass="34631">MKVVRLDPDQMVVSQELSRSGSAKQFEDRLRSSIEEIGLAEPIKVAPLPGGQYLVVDGAMRLRAIRAIRDKDPDVFKTIPAYVTDYECRFEIRYQTDIYQDLLPSQLAALVEHLHKAERVKKSDIARYIGVSPATLRNYTGLWRLLQRGGLFAKIVELMDVGVIPSSNPYAWLRLTGEGLKCVLKDSFCEGEPIDAWVEGRIAAARQGNTLRFTTNFVESATGCLDPRFYRQDEDSRSVKRDLGLRRAPDPQLFDVPATPSPRVKAEPHPRVKGNVKSAVRHLSNVSRESREPVLQTAARSLRKYLQ</sequence>
<evidence type="ECO:0000259" key="2">
    <source>
        <dbReference type="SMART" id="SM00470"/>
    </source>
</evidence>
<dbReference type="InterPro" id="IPR050336">
    <property type="entry name" value="Chromosome_partition/occlusion"/>
</dbReference>
<reference evidence="3" key="1">
    <citation type="submission" date="2024-06" db="EMBL/GenBank/DDBJ databases">
        <title>Micromonospora sp. strain HUAS YX12 genome sequences.</title>
        <authorList>
            <person name="Mo P."/>
        </authorList>
    </citation>
    <scope>NUCLEOTIDE SEQUENCE</scope>
    <source>
        <strain evidence="3">HUAS YX12</strain>
    </source>
</reference>
<evidence type="ECO:0000256" key="1">
    <source>
        <dbReference type="SAM" id="MobiDB-lite"/>
    </source>
</evidence>
<feature type="domain" description="ParB-like N-terminal" evidence="2">
    <location>
        <begin position="4"/>
        <end position="98"/>
    </location>
</feature>
<dbReference type="PANTHER" id="PTHR33375:SF1">
    <property type="entry name" value="CHROMOSOME-PARTITIONING PROTEIN PARB-RELATED"/>
    <property type="match status" value="1"/>
</dbReference>
<dbReference type="GO" id="GO:0005694">
    <property type="term" value="C:chromosome"/>
    <property type="evidence" value="ECO:0007669"/>
    <property type="project" value="TreeGrafter"/>
</dbReference>
<dbReference type="RefSeq" id="WP_349878823.1">
    <property type="nucleotide sequence ID" value="NZ_CP157974.1"/>
</dbReference>
<protein>
    <submittedName>
        <fullName evidence="3">ParB/RepB/Spo0J family partition protein</fullName>
    </submittedName>
</protein>
<dbReference type="PANTHER" id="PTHR33375">
    <property type="entry name" value="CHROMOSOME-PARTITIONING PROTEIN PARB-RELATED"/>
    <property type="match status" value="1"/>
</dbReference>
<proteinExistence type="predicted"/>
<dbReference type="AlphaFoldDB" id="A0AAU7R1X6"/>
<dbReference type="Gene3D" id="3.90.1530.30">
    <property type="match status" value="1"/>
</dbReference>
<dbReference type="InterPro" id="IPR036086">
    <property type="entry name" value="ParB/Sulfiredoxin_sf"/>
</dbReference>
<organism evidence="3">
    <name type="scientific">Micromonospora sp. HUAS YX12</name>
    <dbReference type="NCBI Taxonomy" id="3156396"/>
    <lineage>
        <taxon>Bacteria</taxon>
        <taxon>Bacillati</taxon>
        <taxon>Actinomycetota</taxon>
        <taxon>Actinomycetes</taxon>
        <taxon>Micromonosporales</taxon>
        <taxon>Micromonosporaceae</taxon>
        <taxon>Micromonospora</taxon>
    </lineage>
</organism>
<evidence type="ECO:0000313" key="3">
    <source>
        <dbReference type="EMBL" id="XBT82388.1"/>
    </source>
</evidence>
<dbReference type="GO" id="GO:0007059">
    <property type="term" value="P:chromosome segregation"/>
    <property type="evidence" value="ECO:0007669"/>
    <property type="project" value="TreeGrafter"/>
</dbReference>
<dbReference type="InterPro" id="IPR003115">
    <property type="entry name" value="ParB_N"/>
</dbReference>
<name>A0AAU7R1X6_9ACTN</name>
<dbReference type="EMBL" id="CP157974">
    <property type="protein sequence ID" value="XBT82388.1"/>
    <property type="molecule type" value="Genomic_DNA"/>
</dbReference>